<dbReference type="Pfam" id="PF04001">
    <property type="entry name" value="Vhr1"/>
    <property type="match status" value="1"/>
</dbReference>
<dbReference type="InterPro" id="IPR007147">
    <property type="entry name" value="TF_Vhr"/>
</dbReference>
<feature type="compositionally biased region" description="Basic residues" evidence="1">
    <location>
        <begin position="82"/>
        <end position="92"/>
    </location>
</feature>
<reference evidence="2 3" key="1">
    <citation type="journal article" date="2023" name="Elife">
        <title>Identification of key yeast species and microbe-microbe interactions impacting larval growth of Drosophila in the wild.</title>
        <authorList>
            <person name="Mure A."/>
            <person name="Sugiura Y."/>
            <person name="Maeda R."/>
            <person name="Honda K."/>
            <person name="Sakurai N."/>
            <person name="Takahashi Y."/>
            <person name="Watada M."/>
            <person name="Katoh T."/>
            <person name="Gotoh A."/>
            <person name="Gotoh Y."/>
            <person name="Taniguchi I."/>
            <person name="Nakamura K."/>
            <person name="Hayashi T."/>
            <person name="Katayama T."/>
            <person name="Uemura T."/>
            <person name="Hattori Y."/>
        </authorList>
    </citation>
    <scope>NUCLEOTIDE SEQUENCE [LARGE SCALE GENOMIC DNA]</scope>
    <source>
        <strain evidence="2 3">SC-9</strain>
    </source>
</reference>
<feature type="compositionally biased region" description="Low complexity" evidence="1">
    <location>
        <begin position="242"/>
        <end position="252"/>
    </location>
</feature>
<evidence type="ECO:0000256" key="1">
    <source>
        <dbReference type="SAM" id="MobiDB-lite"/>
    </source>
</evidence>
<gene>
    <name evidence="2" type="ORF">DASC09_041570</name>
</gene>
<dbReference type="Proteomes" id="UP001360560">
    <property type="component" value="Unassembled WGS sequence"/>
</dbReference>
<sequence>MSSGVTTKIRQKLEFHDEARWKQFSARRLKLIEDNKLFTKKASDQDHQVKSVAESLQIEFGIAKHHLEDVDKLVRAAIQSIRRNRKRSSKKKHPDDDDDTGEPATIVIKSYVGNPSSGNSNKRRRDHDNGHDDAVNAGDESDASDTSVASKYTTISNGTAPTENITTTGRPDKFLNDIMNVDRLSQDSMVESFVTNYSKKQKLSSHDMSRIAIGSFVKSSLDEPVFPDNPPPLTAAGPDSPTSNNITTTTNNHDVDDVGDSMRGYCSPDLARSIHAYATSSRRALLDMIKKSKTCSDAVAAADWIVASNSSVYHLGKSLIPSAVALLLCHIFPGPTATNSSSIEYIRLKLCSPEIIGKVLRSLDYATPDISTLNDDAATSTLYYLIGACAFDFSPGPMLEPLACVLHETILQDFPVIKLSHHYPPVSSVQNGNATPQSVEIRFRDKTIDLTFDSRTAAMPTVLEVVHNSRKAFSIGASEVLALRDQSSGGRIINTDRDLEQVFSRGGNVRLELCFLGDKSYFSSSTTSSTATSPLATRSHCIHQPRASSLPTLVPTLPPFSALGSAISRGANGNGLPSPPPTTYKTHQFDHNSLNPYKITSIQSYTRSPVRPAMKAYVPPRFEKLL</sequence>
<feature type="compositionally biased region" description="Polar residues" evidence="1">
    <location>
        <begin position="144"/>
        <end position="169"/>
    </location>
</feature>
<dbReference type="RefSeq" id="XP_064853828.1">
    <property type="nucleotide sequence ID" value="XM_064997756.1"/>
</dbReference>
<feature type="region of interest" description="Disordered" evidence="1">
    <location>
        <begin position="81"/>
        <end position="171"/>
    </location>
</feature>
<feature type="region of interest" description="Disordered" evidence="1">
    <location>
        <begin position="222"/>
        <end position="254"/>
    </location>
</feature>
<name>A0AAV5QQT0_9ASCO</name>
<dbReference type="EMBL" id="BTFZ01000011">
    <property type="protein sequence ID" value="GMM36832.1"/>
    <property type="molecule type" value="Genomic_DNA"/>
</dbReference>
<protein>
    <submittedName>
        <fullName evidence="2">Vhr1 protein</fullName>
    </submittedName>
</protein>
<dbReference type="GeneID" id="90074807"/>
<evidence type="ECO:0000313" key="2">
    <source>
        <dbReference type="EMBL" id="GMM36832.1"/>
    </source>
</evidence>
<organism evidence="2 3">
    <name type="scientific">Saccharomycopsis crataegensis</name>
    <dbReference type="NCBI Taxonomy" id="43959"/>
    <lineage>
        <taxon>Eukaryota</taxon>
        <taxon>Fungi</taxon>
        <taxon>Dikarya</taxon>
        <taxon>Ascomycota</taxon>
        <taxon>Saccharomycotina</taxon>
        <taxon>Saccharomycetes</taxon>
        <taxon>Saccharomycopsidaceae</taxon>
        <taxon>Saccharomycopsis</taxon>
    </lineage>
</organism>
<accession>A0AAV5QQT0</accession>
<comment type="caution">
    <text evidence="2">The sequence shown here is derived from an EMBL/GenBank/DDBJ whole genome shotgun (WGS) entry which is preliminary data.</text>
</comment>
<keyword evidence="3" id="KW-1185">Reference proteome</keyword>
<evidence type="ECO:0000313" key="3">
    <source>
        <dbReference type="Proteomes" id="UP001360560"/>
    </source>
</evidence>
<proteinExistence type="predicted"/>
<dbReference type="AlphaFoldDB" id="A0AAV5QQT0"/>